<feature type="domain" description="Hydantoinase A/oxoprolinase" evidence="1">
    <location>
        <begin position="191"/>
        <end position="361"/>
    </location>
</feature>
<sequence>MRRIGIDVGGTNTDAVLIDDAKVVQGVKVATTADVTSGVATAIEALHLSANLAAGIDALMIGTTHFINAVVQRRHLTKVAVIRIALPATSSLPPFTDWPAGLAELANGGVWQIEGGHDYDGRRFATLDIAAARQIAREIRNRAQKYVVVNALFSPLDPSDEKVVAAILREEIPDVSVTCAHLLGGIGLLERENAAILNASLIALAEETITAFEHAKSKVGLNAPLFVTQNDGTVAEASRAAAYPVFSFASGATNSMRGAAYLSGLKEAVVVDVGGTTADFGHLRNGFPREANAVVHIGGVRTLFRMPDLVSIGLGGGSHVDLDAGTIGPLSVGYRLSKEALVFGGNSVTATDIGVAAGLIDLGDRKRVAHITADEVSGILRRCKEILEENVDRMKTSAEDVTLIAVGGGAFLVPEELQGVGRVVRVQHGGCANAVGAAIAQVSGEVDQVFQGLTRDEAVASARKLADTRAVEAGAEPASLALVEAEDTPIAYLPGNAMRVRVKVVGDIRSTRIEKTAKEKVACQSVS</sequence>
<dbReference type="AlphaFoldDB" id="A0A0R3LBE0"/>
<dbReference type="Pfam" id="PF05378">
    <property type="entry name" value="Hydant_A_N"/>
    <property type="match status" value="1"/>
</dbReference>
<accession>A0A0R3LBE0</accession>
<dbReference type="InterPro" id="IPR008040">
    <property type="entry name" value="Hydant_A_N"/>
</dbReference>
<name>A0A0R3LBE0_9BRAD</name>
<feature type="domain" description="Hydantoinase/oxoprolinase N-terminal" evidence="2">
    <location>
        <begin position="3"/>
        <end position="172"/>
    </location>
</feature>
<protein>
    <submittedName>
        <fullName evidence="3">Hydantoinase</fullName>
    </submittedName>
</protein>
<dbReference type="InterPro" id="IPR043129">
    <property type="entry name" value="ATPase_NBD"/>
</dbReference>
<evidence type="ECO:0000313" key="3">
    <source>
        <dbReference type="EMBL" id="KRR02160.1"/>
    </source>
</evidence>
<dbReference type="EMBL" id="LLXX01000153">
    <property type="protein sequence ID" value="KRR02160.1"/>
    <property type="molecule type" value="Genomic_DNA"/>
</dbReference>
<dbReference type="PANTHER" id="PTHR11365:SF10">
    <property type="entry name" value="HYDANTOINASE_OXOPROLINASE"/>
    <property type="match status" value="1"/>
</dbReference>
<dbReference type="InterPro" id="IPR002821">
    <property type="entry name" value="Hydantoinase_A"/>
</dbReference>
<proteinExistence type="predicted"/>
<dbReference type="InterPro" id="IPR045079">
    <property type="entry name" value="Oxoprolinase-like"/>
</dbReference>
<organism evidence="3 4">
    <name type="scientific">Bradyrhizobium valentinum</name>
    <dbReference type="NCBI Taxonomy" id="1518501"/>
    <lineage>
        <taxon>Bacteria</taxon>
        <taxon>Pseudomonadati</taxon>
        <taxon>Pseudomonadota</taxon>
        <taxon>Alphaproteobacteria</taxon>
        <taxon>Hyphomicrobiales</taxon>
        <taxon>Nitrobacteraceae</taxon>
        <taxon>Bradyrhizobium</taxon>
    </lineage>
</organism>
<evidence type="ECO:0000259" key="1">
    <source>
        <dbReference type="Pfam" id="PF01968"/>
    </source>
</evidence>
<keyword evidence="4" id="KW-1185">Reference proteome</keyword>
<dbReference type="Pfam" id="PF01968">
    <property type="entry name" value="Hydantoinase_A"/>
    <property type="match status" value="1"/>
</dbReference>
<reference evidence="3 4" key="1">
    <citation type="submission" date="2014-03" db="EMBL/GenBank/DDBJ databases">
        <title>Bradyrhizobium valentinum sp. nov., isolated from effective nodules of Lupinus mariae-josephae, a lupine endemic of basic-lime soils in Eastern Spain.</title>
        <authorList>
            <person name="Duran D."/>
            <person name="Rey L."/>
            <person name="Navarro A."/>
            <person name="Busquets A."/>
            <person name="Imperial J."/>
            <person name="Ruiz-Argueso T."/>
        </authorList>
    </citation>
    <scope>NUCLEOTIDE SEQUENCE [LARGE SCALE GENOMIC DNA]</scope>
    <source>
        <strain evidence="3 4">LmjM3</strain>
    </source>
</reference>
<dbReference type="STRING" id="1518501.CQ10_24095"/>
<comment type="caution">
    <text evidence="3">The sequence shown here is derived from an EMBL/GenBank/DDBJ whole genome shotgun (WGS) entry which is preliminary data.</text>
</comment>
<dbReference type="SUPFAM" id="SSF53067">
    <property type="entry name" value="Actin-like ATPase domain"/>
    <property type="match status" value="1"/>
</dbReference>
<gene>
    <name evidence="3" type="ORF">CP49_05175</name>
</gene>
<dbReference type="PANTHER" id="PTHR11365">
    <property type="entry name" value="5-OXOPROLINASE RELATED"/>
    <property type="match status" value="1"/>
</dbReference>
<evidence type="ECO:0000313" key="4">
    <source>
        <dbReference type="Proteomes" id="UP000051913"/>
    </source>
</evidence>
<dbReference type="Proteomes" id="UP000051913">
    <property type="component" value="Unassembled WGS sequence"/>
</dbReference>
<dbReference type="RefSeq" id="WP_057853292.1">
    <property type="nucleotide sequence ID" value="NZ_LLXX01000153.1"/>
</dbReference>
<evidence type="ECO:0000259" key="2">
    <source>
        <dbReference type="Pfam" id="PF05378"/>
    </source>
</evidence>
<dbReference type="Gene3D" id="3.30.420.40">
    <property type="match status" value="1"/>
</dbReference>
<dbReference type="GO" id="GO:0016787">
    <property type="term" value="F:hydrolase activity"/>
    <property type="evidence" value="ECO:0007669"/>
    <property type="project" value="InterPro"/>
</dbReference>